<reference evidence="2 3" key="1">
    <citation type="submission" date="2017-03" db="EMBL/GenBank/DDBJ databases">
        <title>Genomes of endolithic fungi from Antarctica.</title>
        <authorList>
            <person name="Coleine C."/>
            <person name="Masonjones S."/>
            <person name="Stajich J.E."/>
        </authorList>
    </citation>
    <scope>NUCLEOTIDE SEQUENCE [LARGE SCALE GENOMIC DNA]</scope>
    <source>
        <strain evidence="2 3">CCFEE 5311</strain>
    </source>
</reference>
<feature type="region of interest" description="Disordered" evidence="1">
    <location>
        <begin position="70"/>
        <end position="114"/>
    </location>
</feature>
<dbReference type="Proteomes" id="UP000310066">
    <property type="component" value="Unassembled WGS sequence"/>
</dbReference>
<evidence type="ECO:0000313" key="3">
    <source>
        <dbReference type="Proteomes" id="UP000310066"/>
    </source>
</evidence>
<dbReference type="AlphaFoldDB" id="A0A4U0VCX2"/>
<protein>
    <submittedName>
        <fullName evidence="2">Uncharacterized protein</fullName>
    </submittedName>
</protein>
<comment type="caution">
    <text evidence="2">The sequence shown here is derived from an EMBL/GenBank/DDBJ whole genome shotgun (WGS) entry which is preliminary data.</text>
</comment>
<evidence type="ECO:0000313" key="2">
    <source>
        <dbReference type="EMBL" id="TKA46653.1"/>
    </source>
</evidence>
<organism evidence="2 3">
    <name type="scientific">Friedmanniomyces endolithicus</name>
    <dbReference type="NCBI Taxonomy" id="329885"/>
    <lineage>
        <taxon>Eukaryota</taxon>
        <taxon>Fungi</taxon>
        <taxon>Dikarya</taxon>
        <taxon>Ascomycota</taxon>
        <taxon>Pezizomycotina</taxon>
        <taxon>Dothideomycetes</taxon>
        <taxon>Dothideomycetidae</taxon>
        <taxon>Mycosphaerellales</taxon>
        <taxon>Teratosphaeriaceae</taxon>
        <taxon>Friedmanniomyces</taxon>
    </lineage>
</organism>
<dbReference type="EMBL" id="NAJP01000008">
    <property type="protein sequence ID" value="TKA46653.1"/>
    <property type="molecule type" value="Genomic_DNA"/>
</dbReference>
<sequence>MAFLYKTLNMPDLAPAGPLDGNKGLLSPVGDIVGQVLDKGLSPIGHVTGAIGNPNGEAILAVKNYVRKAMGGGDEEDEEEEEGDAKGESKQKSDKAGGESIGGNAKTGQNALGL</sequence>
<feature type="compositionally biased region" description="Basic and acidic residues" evidence="1">
    <location>
        <begin position="84"/>
        <end position="97"/>
    </location>
</feature>
<dbReference type="STRING" id="329885.A0A4U0VCX2"/>
<gene>
    <name evidence="2" type="ORF">B0A54_02486</name>
</gene>
<evidence type="ECO:0000256" key="1">
    <source>
        <dbReference type="SAM" id="MobiDB-lite"/>
    </source>
</evidence>
<proteinExistence type="predicted"/>
<accession>A0A4U0VCX2</accession>
<dbReference type="OrthoDB" id="3902208at2759"/>
<name>A0A4U0VCX2_9PEZI</name>
<feature type="compositionally biased region" description="Acidic residues" evidence="1">
    <location>
        <begin position="73"/>
        <end position="83"/>
    </location>
</feature>